<keyword evidence="2" id="KW-0472">Membrane</keyword>
<keyword evidence="4" id="KW-1185">Reference proteome</keyword>
<name>A0ABW8KEJ4_9GAMM</name>
<dbReference type="PROSITE" id="PS00409">
    <property type="entry name" value="PROKAR_NTER_METHYL"/>
    <property type="match status" value="1"/>
</dbReference>
<dbReference type="InterPro" id="IPR012902">
    <property type="entry name" value="N_methyl_site"/>
</dbReference>
<sequence>MTATARQPESPGLFTHAPASSLGRGRTPSFFPSLRANSSRCGPCGGHKHALRQRGFTLLEVLGALALLSLLLVGVYAGVRSATHGVGSGSAAIARIDEIGSAQRFLRGELAQALAQPIERDDQGRPVYFSGSEHEMRYVAPLPGYLGKLGAQLQQLRLVSDGKGASRLELSVALLPPDGQRPKPLGEPQVLLDHVKGGSFSYRGQDALNRVLPWADSWADGQRLPQLVRVRLQLQGSYDWPELDVPLRVDASAVVGRVGLLPGSMPLNGGGR</sequence>
<dbReference type="EMBL" id="JADIKL010000003">
    <property type="protein sequence ID" value="MFK2930551.1"/>
    <property type="molecule type" value="Genomic_DNA"/>
</dbReference>
<organism evidence="3 4">
    <name type="scientific">Dyella agri</name>
    <dbReference type="NCBI Taxonomy" id="1926869"/>
    <lineage>
        <taxon>Bacteria</taxon>
        <taxon>Pseudomonadati</taxon>
        <taxon>Pseudomonadota</taxon>
        <taxon>Gammaproteobacteria</taxon>
        <taxon>Lysobacterales</taxon>
        <taxon>Rhodanobacteraceae</taxon>
        <taxon>Dyella</taxon>
    </lineage>
</organism>
<comment type="caution">
    <text evidence="3">The sequence shown here is derived from an EMBL/GenBank/DDBJ whole genome shotgun (WGS) entry which is preliminary data.</text>
</comment>
<dbReference type="NCBIfam" id="TIGR02532">
    <property type="entry name" value="IV_pilin_GFxxxE"/>
    <property type="match status" value="1"/>
</dbReference>
<protein>
    <submittedName>
        <fullName evidence="3">Prepilin-type N-terminal cleavage/methylation domain-containing protein</fullName>
    </submittedName>
</protein>
<keyword evidence="2" id="KW-1133">Transmembrane helix</keyword>
<reference evidence="3 4" key="1">
    <citation type="submission" date="2020-10" db="EMBL/GenBank/DDBJ databases">
        <title>Phylogeny of dyella-like bacteria.</title>
        <authorList>
            <person name="Fu J."/>
        </authorList>
    </citation>
    <scope>NUCLEOTIDE SEQUENCE [LARGE SCALE GENOMIC DNA]</scope>
    <source>
        <strain evidence="3 4">DKC-1</strain>
    </source>
</reference>
<evidence type="ECO:0000256" key="1">
    <source>
        <dbReference type="SAM" id="MobiDB-lite"/>
    </source>
</evidence>
<accession>A0ABW8KEJ4</accession>
<dbReference type="SUPFAM" id="SSF54523">
    <property type="entry name" value="Pili subunits"/>
    <property type="match status" value="1"/>
</dbReference>
<keyword evidence="2" id="KW-0812">Transmembrane</keyword>
<feature type="transmembrane region" description="Helical" evidence="2">
    <location>
        <begin position="58"/>
        <end position="79"/>
    </location>
</feature>
<gene>
    <name evidence="3" type="ORF">ISP14_07080</name>
</gene>
<dbReference type="Proteomes" id="UP001620397">
    <property type="component" value="Unassembled WGS sequence"/>
</dbReference>
<evidence type="ECO:0000313" key="3">
    <source>
        <dbReference type="EMBL" id="MFK2930551.1"/>
    </source>
</evidence>
<dbReference type="Pfam" id="PF07963">
    <property type="entry name" value="N_methyl"/>
    <property type="match status" value="1"/>
</dbReference>
<evidence type="ECO:0000256" key="2">
    <source>
        <dbReference type="SAM" id="Phobius"/>
    </source>
</evidence>
<dbReference type="InterPro" id="IPR045584">
    <property type="entry name" value="Pilin-like"/>
</dbReference>
<feature type="region of interest" description="Disordered" evidence="1">
    <location>
        <begin position="1"/>
        <end position="25"/>
    </location>
</feature>
<proteinExistence type="predicted"/>
<evidence type="ECO:0000313" key="4">
    <source>
        <dbReference type="Proteomes" id="UP001620397"/>
    </source>
</evidence>